<keyword evidence="3" id="KW-1185">Reference proteome</keyword>
<dbReference type="EMBL" id="CP074352">
    <property type="protein sequence ID" value="UYU33671.1"/>
    <property type="molecule type" value="Genomic_DNA"/>
</dbReference>
<accession>A0ABY6JIL0</accession>
<name>A0ABY6JIL0_9ENTR</name>
<feature type="signal peptide" evidence="1">
    <location>
        <begin position="1"/>
        <end position="23"/>
    </location>
</feature>
<evidence type="ECO:0000313" key="3">
    <source>
        <dbReference type="Proteomes" id="UP001156318"/>
    </source>
</evidence>
<sequence>MSRLLANVLSSIIALGAYTNAHATTDNIYIISFSSNTSTCLLRVNDFPGGDSTLADLRTVSMGFNTTAFLENGVNDVELLMGPMDHNNPDTLYKESRCEVTFTNEEKNHRHVLATFRLEVEKNKIISQTQYDSDRADVGNEANFEGYSSEKGDYGLFKIKRKLTLSGLPEWAWVGATPVTDNDLPAIKAAYESLWRMMSERDIAGLRNISRLSTEELSLAEGVSKEFIFRSNDLARYVEDNTLHPMPIDWKKYRLKTYRGGRLFHMTVGFFENSPLKMMNAKGKAVYAWAPYFSMINGEVVLVR</sequence>
<proteinExistence type="predicted"/>
<evidence type="ECO:0000313" key="2">
    <source>
        <dbReference type="EMBL" id="UYU33671.1"/>
    </source>
</evidence>
<protein>
    <submittedName>
        <fullName evidence="2">IdsF</fullName>
    </submittedName>
</protein>
<evidence type="ECO:0000256" key="1">
    <source>
        <dbReference type="SAM" id="SignalP"/>
    </source>
</evidence>
<organism evidence="2 3">
    <name type="scientific">Siccibacter colletis</name>
    <dbReference type="NCBI Taxonomy" id="1505757"/>
    <lineage>
        <taxon>Bacteria</taxon>
        <taxon>Pseudomonadati</taxon>
        <taxon>Pseudomonadota</taxon>
        <taxon>Gammaproteobacteria</taxon>
        <taxon>Enterobacterales</taxon>
        <taxon>Enterobacteriaceae</taxon>
        <taxon>Siccibacter</taxon>
    </lineage>
</organism>
<feature type="chain" id="PRO_5046250763" evidence="1">
    <location>
        <begin position="24"/>
        <end position="304"/>
    </location>
</feature>
<reference evidence="2 3" key="1">
    <citation type="submission" date="2021-05" db="EMBL/GenBank/DDBJ databases">
        <title>Isolation, identification, and the growth promoting effects of Pantoea dispersa strain YSD J2 from the aboveground leaves of Cyperus esculentus L.Var. Sativus.</title>
        <authorList>
            <person name="Wang S."/>
            <person name="Tang X.M."/>
            <person name="Huang Y.N."/>
        </authorList>
    </citation>
    <scope>NUCLEOTIDE SEQUENCE [LARGE SCALE GENOMIC DNA]</scope>
    <source>
        <strain evidence="3">YSD YN2</strain>
    </source>
</reference>
<gene>
    <name evidence="2" type="ORF">KFZ77_09270</name>
</gene>
<dbReference type="RefSeq" id="WP_264386094.1">
    <property type="nucleotide sequence ID" value="NZ_CP074352.1"/>
</dbReference>
<dbReference type="Proteomes" id="UP001156318">
    <property type="component" value="Chromosome"/>
</dbReference>
<keyword evidence="1" id="KW-0732">Signal</keyword>